<feature type="non-terminal residue" evidence="1">
    <location>
        <position position="1"/>
    </location>
</feature>
<reference evidence="1" key="1">
    <citation type="submission" date="2020-02" db="EMBL/GenBank/DDBJ databases">
        <authorList>
            <person name="Meier V. D."/>
        </authorList>
    </citation>
    <scope>NUCLEOTIDE SEQUENCE</scope>
    <source>
        <strain evidence="1">AVDCRST_MAG56</strain>
    </source>
</reference>
<evidence type="ECO:0000313" key="1">
    <source>
        <dbReference type="EMBL" id="CAA9277952.1"/>
    </source>
</evidence>
<organism evidence="1">
    <name type="scientific">uncultured Cytophagales bacterium</name>
    <dbReference type="NCBI Taxonomy" id="158755"/>
    <lineage>
        <taxon>Bacteria</taxon>
        <taxon>Pseudomonadati</taxon>
        <taxon>Bacteroidota</taxon>
        <taxon>Sphingobacteriia</taxon>
        <taxon>Sphingobacteriales</taxon>
        <taxon>environmental samples</taxon>
    </lineage>
</organism>
<proteinExistence type="predicted"/>
<dbReference type="EMBL" id="CADCTQ010000296">
    <property type="protein sequence ID" value="CAA9277952.1"/>
    <property type="molecule type" value="Genomic_DNA"/>
</dbReference>
<feature type="non-terminal residue" evidence="1">
    <location>
        <position position="142"/>
    </location>
</feature>
<accession>A0A6J4JID3</accession>
<protein>
    <submittedName>
        <fullName evidence="1">Uncharacterized protein</fullName>
    </submittedName>
</protein>
<sequence>EKSARHYPCPHRPAAGRNYCLREYHRPRSPGRPAFRRWFQNLEGRQHYQRWLRPLPEQLPRRQPLYLRGGQCLYVGRRNQKMHRHRSATADGHLEPEQFGAFREAGHPFLPLPRNQILVCLPPRGHQRHGRRKSGNDVCRAI</sequence>
<name>A0A6J4JID3_9SPHI</name>
<gene>
    <name evidence="1" type="ORF">AVDCRST_MAG56-3519</name>
</gene>
<dbReference type="AlphaFoldDB" id="A0A6J4JID3"/>